<keyword evidence="1" id="KW-0812">Transmembrane</keyword>
<keyword evidence="1" id="KW-0472">Membrane</keyword>
<evidence type="ECO:0000256" key="1">
    <source>
        <dbReference type="SAM" id="Phobius"/>
    </source>
</evidence>
<reference evidence="2 3" key="1">
    <citation type="journal article" date="2017" name="Infect. Genet. Evol.">
        <title>Comparative genome analysis of fish pathogen Flavobacterium columnare reveals extensive sequence diversity within the species.</title>
        <authorList>
            <person name="Kayansamruaj P."/>
            <person name="Dong H.T."/>
            <person name="Hirono I."/>
            <person name="Kondo H."/>
            <person name="Senapin S."/>
            <person name="Rodkhum C."/>
        </authorList>
    </citation>
    <scope>NUCLEOTIDE SEQUENCE [LARGE SCALE GENOMIC DNA]</scope>
    <source>
        <strain evidence="2 3">1214</strain>
    </source>
</reference>
<dbReference type="Proteomes" id="UP000198034">
    <property type="component" value="Unassembled WGS sequence"/>
</dbReference>
<organism evidence="2 3">
    <name type="scientific">Flavobacterium columnare</name>
    <dbReference type="NCBI Taxonomy" id="996"/>
    <lineage>
        <taxon>Bacteria</taxon>
        <taxon>Pseudomonadati</taxon>
        <taxon>Bacteroidota</taxon>
        <taxon>Flavobacteriia</taxon>
        <taxon>Flavobacteriales</taxon>
        <taxon>Flavobacteriaceae</taxon>
        <taxon>Flavobacterium</taxon>
    </lineage>
</organism>
<name>A0A246G7F8_9FLAO</name>
<protein>
    <submittedName>
        <fullName evidence="2">Uncharacterized protein</fullName>
    </submittedName>
</protein>
<accession>A0A246G7F8</accession>
<proteinExistence type="predicted"/>
<keyword evidence="1" id="KW-1133">Transmembrane helix</keyword>
<dbReference type="AlphaFoldDB" id="A0A246G7F8"/>
<feature type="transmembrane region" description="Helical" evidence="1">
    <location>
        <begin position="12"/>
        <end position="35"/>
    </location>
</feature>
<sequence>MPQTKNKSMLFKITLSGGLIILIIVTAIILNILAWNSSTSPSLEGGKELENIKNKYKTILFKNLNKSRVDLEMNFEYTHSEIKEKKLDILDYYNTINLLTIEPQKEILVIIPIKKGYNQDFPERFNIILKDSTSKVIEKYDEQKFLRKAKSIPQNTLHKTKANEWILELK</sequence>
<dbReference type="EMBL" id="MTCY01000072">
    <property type="protein sequence ID" value="OWP74406.1"/>
    <property type="molecule type" value="Genomic_DNA"/>
</dbReference>
<evidence type="ECO:0000313" key="3">
    <source>
        <dbReference type="Proteomes" id="UP000198034"/>
    </source>
</evidence>
<gene>
    <name evidence="2" type="ORF">BWK62_14435</name>
</gene>
<comment type="caution">
    <text evidence="2">The sequence shown here is derived from an EMBL/GenBank/DDBJ whole genome shotgun (WGS) entry which is preliminary data.</text>
</comment>
<evidence type="ECO:0000313" key="2">
    <source>
        <dbReference type="EMBL" id="OWP74406.1"/>
    </source>
</evidence>